<organism evidence="6 7">
    <name type="scientific">Zhongshania guokunii</name>
    <dbReference type="NCBI Taxonomy" id="641783"/>
    <lineage>
        <taxon>Bacteria</taxon>
        <taxon>Pseudomonadati</taxon>
        <taxon>Pseudomonadota</taxon>
        <taxon>Gammaproteobacteria</taxon>
        <taxon>Cellvibrionales</taxon>
        <taxon>Spongiibacteraceae</taxon>
        <taxon>Zhongshania</taxon>
    </lineage>
</organism>
<evidence type="ECO:0000256" key="1">
    <source>
        <dbReference type="ARBA" id="ARBA00023015"/>
    </source>
</evidence>
<keyword evidence="3" id="KW-0804">Transcription</keyword>
<evidence type="ECO:0000256" key="3">
    <source>
        <dbReference type="ARBA" id="ARBA00023163"/>
    </source>
</evidence>
<protein>
    <submittedName>
        <fullName evidence="6">TetR/AcrR family transcriptional regulator</fullName>
    </submittedName>
</protein>
<evidence type="ECO:0000256" key="2">
    <source>
        <dbReference type="ARBA" id="ARBA00023125"/>
    </source>
</evidence>
<feature type="DNA-binding region" description="H-T-H motif" evidence="4">
    <location>
        <begin position="34"/>
        <end position="53"/>
    </location>
</feature>
<reference evidence="6 7" key="1">
    <citation type="journal article" date="2011" name="Int. J. Syst. Evol. Microbiol.">
        <title>Zhongshania antarctica gen. nov., sp. nov. and Zhongshania guokunii sp. nov., gammaproteobacteria respectively isolated from coastal attached (fast) ice and surface seawater of the Antarctic.</title>
        <authorList>
            <person name="Li H.J."/>
            <person name="Zhang X.Y."/>
            <person name="Chen C.X."/>
            <person name="Zhang Y.J."/>
            <person name="Gao Z.M."/>
            <person name="Yu Y."/>
            <person name="Chen X.L."/>
            <person name="Chen B."/>
            <person name="Zhang Y.Z."/>
        </authorList>
    </citation>
    <scope>NUCLEOTIDE SEQUENCE [LARGE SCALE GENOMIC DNA]</scope>
    <source>
        <strain evidence="6 7">ZS6-22T</strain>
    </source>
</reference>
<dbReference type="PRINTS" id="PR00455">
    <property type="entry name" value="HTHTETR"/>
</dbReference>
<dbReference type="Gene3D" id="1.10.357.10">
    <property type="entry name" value="Tetracycline Repressor, domain 2"/>
    <property type="match status" value="1"/>
</dbReference>
<dbReference type="EMBL" id="JBFRYA010000020">
    <property type="protein sequence ID" value="MEX1670693.1"/>
    <property type="molecule type" value="Genomic_DNA"/>
</dbReference>
<dbReference type="InterPro" id="IPR023772">
    <property type="entry name" value="DNA-bd_HTH_TetR-type_CS"/>
</dbReference>
<dbReference type="PROSITE" id="PS01081">
    <property type="entry name" value="HTH_TETR_1"/>
    <property type="match status" value="1"/>
</dbReference>
<dbReference type="RefSeq" id="WP_368383002.1">
    <property type="nucleotide sequence ID" value="NZ_JBFRYA010000020.1"/>
</dbReference>
<sequence length="197" mass="21754">MAAGEAGGKRERTRAMILLCSAQQFAKHGYNGVSMDLLAKAAKLTKGALYDHFNGKDDVYVQSTSTYLEAALNKIKPVSEENELSTEEALFSYLGKFLDLIQGDLVLRGLMLRLVTESTSKTVQEIARKALTEPFNYAVDLLASCRPELDAQEYVYSFYCNAILREDLKNIMGVLSPSKSSHSTVSAVLSHFRKTLA</sequence>
<gene>
    <name evidence="6" type="ORF">AB4876_17365</name>
</gene>
<feature type="domain" description="HTH tetR-type" evidence="5">
    <location>
        <begin position="11"/>
        <end position="71"/>
    </location>
</feature>
<accession>A0ABV3UCR7</accession>
<evidence type="ECO:0000256" key="4">
    <source>
        <dbReference type="PROSITE-ProRule" id="PRU00335"/>
    </source>
</evidence>
<dbReference type="Proteomes" id="UP001557485">
    <property type="component" value="Unassembled WGS sequence"/>
</dbReference>
<evidence type="ECO:0000259" key="5">
    <source>
        <dbReference type="PROSITE" id="PS50977"/>
    </source>
</evidence>
<keyword evidence="2 4" id="KW-0238">DNA-binding</keyword>
<dbReference type="Pfam" id="PF00440">
    <property type="entry name" value="TetR_N"/>
    <property type="match status" value="1"/>
</dbReference>
<dbReference type="PROSITE" id="PS50977">
    <property type="entry name" value="HTH_TETR_2"/>
    <property type="match status" value="1"/>
</dbReference>
<dbReference type="PANTHER" id="PTHR47506">
    <property type="entry name" value="TRANSCRIPTIONAL REGULATORY PROTEIN"/>
    <property type="match status" value="1"/>
</dbReference>
<keyword evidence="1" id="KW-0805">Transcription regulation</keyword>
<evidence type="ECO:0000313" key="6">
    <source>
        <dbReference type="EMBL" id="MEX1670693.1"/>
    </source>
</evidence>
<comment type="caution">
    <text evidence="6">The sequence shown here is derived from an EMBL/GenBank/DDBJ whole genome shotgun (WGS) entry which is preliminary data.</text>
</comment>
<dbReference type="PANTHER" id="PTHR47506:SF1">
    <property type="entry name" value="HTH-TYPE TRANSCRIPTIONAL REGULATOR YJDC"/>
    <property type="match status" value="1"/>
</dbReference>
<evidence type="ECO:0000313" key="7">
    <source>
        <dbReference type="Proteomes" id="UP001557485"/>
    </source>
</evidence>
<proteinExistence type="predicted"/>
<dbReference type="InterPro" id="IPR009057">
    <property type="entry name" value="Homeodomain-like_sf"/>
</dbReference>
<dbReference type="InterPro" id="IPR001647">
    <property type="entry name" value="HTH_TetR"/>
</dbReference>
<dbReference type="SUPFAM" id="SSF46689">
    <property type="entry name" value="Homeodomain-like"/>
    <property type="match status" value="1"/>
</dbReference>
<keyword evidence="7" id="KW-1185">Reference proteome</keyword>
<name>A0ABV3UCR7_9GAMM</name>